<reference evidence="2" key="3">
    <citation type="submission" date="2016-06" db="UniProtKB">
        <authorList>
            <consortium name="WormBaseParasite"/>
        </authorList>
    </citation>
    <scope>IDENTIFICATION</scope>
</reference>
<protein>
    <submittedName>
        <fullName evidence="2">Retrotransposon protein</fullName>
    </submittedName>
</protein>
<name>A0A183CCH2_GLOPA</name>
<organism evidence="1 2">
    <name type="scientific">Globodera pallida</name>
    <name type="common">Potato cyst nematode worm</name>
    <name type="synonym">Heterodera pallida</name>
    <dbReference type="NCBI Taxonomy" id="36090"/>
    <lineage>
        <taxon>Eukaryota</taxon>
        <taxon>Metazoa</taxon>
        <taxon>Ecdysozoa</taxon>
        <taxon>Nematoda</taxon>
        <taxon>Chromadorea</taxon>
        <taxon>Rhabditida</taxon>
        <taxon>Tylenchina</taxon>
        <taxon>Tylenchomorpha</taxon>
        <taxon>Tylenchoidea</taxon>
        <taxon>Heteroderidae</taxon>
        <taxon>Heteroderinae</taxon>
        <taxon>Globodera</taxon>
    </lineage>
</organism>
<evidence type="ECO:0000313" key="2">
    <source>
        <dbReference type="WBParaSite" id="GPLIN_001057300"/>
    </source>
</evidence>
<dbReference type="Proteomes" id="UP000050741">
    <property type="component" value="Unassembled WGS sequence"/>
</dbReference>
<reference evidence="1" key="2">
    <citation type="submission" date="2014-05" db="EMBL/GenBank/DDBJ databases">
        <title>The genome and life-stage specific transcriptomes of Globodera pallida elucidate key aspects of plant parasitism by a cyst nematode.</title>
        <authorList>
            <person name="Cotton J.A."/>
            <person name="Lilley C.J."/>
            <person name="Jones L.M."/>
            <person name="Kikuchi T."/>
            <person name="Reid A.J."/>
            <person name="Thorpe P."/>
            <person name="Tsai I.J."/>
            <person name="Beasley H."/>
            <person name="Blok V."/>
            <person name="Cock P.J.A."/>
            <person name="Van den Akker S.E."/>
            <person name="Holroyd N."/>
            <person name="Hunt M."/>
            <person name="Mantelin S."/>
            <person name="Naghra H."/>
            <person name="Pain A."/>
            <person name="Palomares-Rius J.E."/>
            <person name="Zarowiecki M."/>
            <person name="Berriman M."/>
            <person name="Jones J.T."/>
            <person name="Urwin P.E."/>
        </authorList>
    </citation>
    <scope>NUCLEOTIDE SEQUENCE [LARGE SCALE GENOMIC DNA]</scope>
    <source>
        <strain evidence="1">Lindley</strain>
    </source>
</reference>
<accession>A0A183CCH2</accession>
<sequence length="103" mass="11923">MEGSNYLGRPKWLITPRGDDLPKMLRCDLYWEGTEGLKESFQRHLALVCCPIAREEDKWTNWEKEAIQWKDQWNIFINFQDCDDIGDGMIGAAKGGSSEEPNE</sequence>
<proteinExistence type="predicted"/>
<reference evidence="1" key="1">
    <citation type="submission" date="2013-12" db="EMBL/GenBank/DDBJ databases">
        <authorList>
            <person name="Aslett M."/>
        </authorList>
    </citation>
    <scope>NUCLEOTIDE SEQUENCE [LARGE SCALE GENOMIC DNA]</scope>
    <source>
        <strain evidence="1">Lindley</strain>
    </source>
</reference>
<evidence type="ECO:0000313" key="1">
    <source>
        <dbReference type="Proteomes" id="UP000050741"/>
    </source>
</evidence>
<dbReference type="AlphaFoldDB" id="A0A183CCH2"/>
<dbReference type="WBParaSite" id="GPLIN_001057300">
    <property type="protein sequence ID" value="GPLIN_001057300"/>
    <property type="gene ID" value="GPLIN_001057300"/>
</dbReference>
<keyword evidence="1" id="KW-1185">Reference proteome</keyword>